<dbReference type="AlphaFoldDB" id="B5B3U3"/>
<dbReference type="Gene3D" id="2.170.260.10">
    <property type="entry name" value="paz domain"/>
    <property type="match status" value="1"/>
</dbReference>
<accession>B5B3U3</accession>
<dbReference type="EMBL" id="EU909202">
    <property type="protein sequence ID" value="ACG70195.1"/>
    <property type="molecule type" value="mRNA"/>
</dbReference>
<evidence type="ECO:0000259" key="2">
    <source>
        <dbReference type="PROSITE" id="PS50821"/>
    </source>
</evidence>
<dbReference type="PROSITE" id="PS50821">
    <property type="entry name" value="PAZ"/>
    <property type="match status" value="1"/>
</dbReference>
<dbReference type="InterPro" id="IPR003100">
    <property type="entry name" value="PAZ_dom"/>
</dbReference>
<evidence type="ECO:0000313" key="3">
    <source>
        <dbReference type="EMBL" id="ACG70195.1"/>
    </source>
</evidence>
<name>B5B3U3_DERVA</name>
<evidence type="ECO:0000256" key="1">
    <source>
        <dbReference type="SAM" id="MobiDB-lite"/>
    </source>
</evidence>
<sequence length="138" mass="14574">YREKYQIRVVDGRQPLLDVDHTSARLNLLTPRYVNRKGVTLPTSSEQTKRAKREGLQQKQILVPELCAIHPFPAVAVAQGCVLALHPLQDELAAAGRAAAADGGSRGASGSAGAPQGLQVAHAGLWLDPGRRAAKGPG</sequence>
<feature type="region of interest" description="Disordered" evidence="1">
    <location>
        <begin position="95"/>
        <end position="115"/>
    </location>
</feature>
<feature type="non-terminal residue" evidence="3">
    <location>
        <position position="138"/>
    </location>
</feature>
<reference evidence="3" key="1">
    <citation type="submission" date="2008-07" db="EMBL/GenBank/DDBJ databases">
        <title>Analysis of the Dermacentor variabilis synganglion transcriptome by massively parallel pyrosequencing.</title>
        <authorList>
            <person name="Donohue K.V."/>
            <person name="Khalil S.M.S."/>
            <person name="Sonenshine D.E."/>
            <person name="Roe R.M."/>
        </authorList>
    </citation>
    <scope>NUCLEOTIDE SEQUENCE</scope>
</reference>
<feature type="compositionally biased region" description="Low complexity" evidence="1">
    <location>
        <begin position="95"/>
        <end position="114"/>
    </location>
</feature>
<dbReference type="GO" id="GO:0003723">
    <property type="term" value="F:RNA binding"/>
    <property type="evidence" value="ECO:0007669"/>
    <property type="project" value="InterPro"/>
</dbReference>
<feature type="domain" description="PAZ" evidence="2">
    <location>
        <begin position="1"/>
        <end position="71"/>
    </location>
</feature>
<organism evidence="3">
    <name type="scientific">Dermacentor variabilis</name>
    <name type="common">American dog tick</name>
    <dbReference type="NCBI Taxonomy" id="34621"/>
    <lineage>
        <taxon>Eukaryota</taxon>
        <taxon>Metazoa</taxon>
        <taxon>Ecdysozoa</taxon>
        <taxon>Arthropoda</taxon>
        <taxon>Chelicerata</taxon>
        <taxon>Arachnida</taxon>
        <taxon>Acari</taxon>
        <taxon>Parasitiformes</taxon>
        <taxon>Ixodida</taxon>
        <taxon>Ixodoidea</taxon>
        <taxon>Ixodidae</taxon>
        <taxon>Rhipicephalinae</taxon>
        <taxon>Dermacentor</taxon>
    </lineage>
</organism>
<protein>
    <submittedName>
        <fullName evidence="3">Dicer-1</fullName>
    </submittedName>
</protein>
<proteinExistence type="evidence at transcript level"/>
<feature type="non-terminal residue" evidence="3">
    <location>
        <position position="1"/>
    </location>
</feature>